<proteinExistence type="predicted"/>
<evidence type="ECO:0000313" key="5">
    <source>
        <dbReference type="Proteomes" id="UP000006727"/>
    </source>
</evidence>
<evidence type="ECO:0000259" key="2">
    <source>
        <dbReference type="PROSITE" id="PS50846"/>
    </source>
</evidence>
<evidence type="ECO:0000313" key="3">
    <source>
        <dbReference type="EMBL" id="PNR28066.1"/>
    </source>
</evidence>
<keyword evidence="1" id="KW-0479">Metal-binding</keyword>
<accession>A0A2K1IFL4</accession>
<dbReference type="Gramene" id="Pp3c24_5200V3.2">
    <property type="protein sequence ID" value="Pp3c24_5200V3.2"/>
    <property type="gene ID" value="Pp3c24_5200"/>
</dbReference>
<evidence type="ECO:0000313" key="4">
    <source>
        <dbReference type="EnsemblPlants" id="Pp3c24_5200V3.1"/>
    </source>
</evidence>
<dbReference type="InterPro" id="IPR006121">
    <property type="entry name" value="HMA_dom"/>
</dbReference>
<dbReference type="EMBL" id="ABEU02000024">
    <property type="protein sequence ID" value="PNR28066.1"/>
    <property type="molecule type" value="Genomic_DNA"/>
</dbReference>
<protein>
    <recommendedName>
        <fullName evidence="2">HMA domain-containing protein</fullName>
    </recommendedName>
</protein>
<dbReference type="AlphaFoldDB" id="A0A2K1IFL4"/>
<dbReference type="RefSeq" id="XP_024363259.1">
    <property type="nucleotide sequence ID" value="XM_024507491.2"/>
</dbReference>
<gene>
    <name evidence="4" type="primary">LOC112276310</name>
    <name evidence="3" type="ORF">PHYPA_028658</name>
</gene>
<dbReference type="Gramene" id="Pp3c24_5200V3.1">
    <property type="protein sequence ID" value="Pp3c24_5200V3.1"/>
    <property type="gene ID" value="Pp3c24_5200"/>
</dbReference>
<dbReference type="Proteomes" id="UP000006727">
    <property type="component" value="Chromosome 24"/>
</dbReference>
<organism evidence="3">
    <name type="scientific">Physcomitrium patens</name>
    <name type="common">Spreading-leaved earth moss</name>
    <name type="synonym">Physcomitrella patens</name>
    <dbReference type="NCBI Taxonomy" id="3218"/>
    <lineage>
        <taxon>Eukaryota</taxon>
        <taxon>Viridiplantae</taxon>
        <taxon>Streptophyta</taxon>
        <taxon>Embryophyta</taxon>
        <taxon>Bryophyta</taxon>
        <taxon>Bryophytina</taxon>
        <taxon>Bryopsida</taxon>
        <taxon>Funariidae</taxon>
        <taxon>Funariales</taxon>
        <taxon>Funariaceae</taxon>
        <taxon>Physcomitrium</taxon>
    </lineage>
</organism>
<dbReference type="PROSITE" id="PS50846">
    <property type="entry name" value="HMA_2"/>
    <property type="match status" value="1"/>
</dbReference>
<dbReference type="PANTHER" id="PTHR22814">
    <property type="entry name" value="COPPER TRANSPORT PROTEIN ATOX1-RELATED"/>
    <property type="match status" value="1"/>
</dbReference>
<dbReference type="EnsemblPlants" id="Pp3c24_5200V3.2">
    <property type="protein sequence ID" value="Pp3c24_5200V3.2"/>
    <property type="gene ID" value="Pp3c24_5200"/>
</dbReference>
<dbReference type="CDD" id="cd00371">
    <property type="entry name" value="HMA"/>
    <property type="match status" value="1"/>
</dbReference>
<dbReference type="SUPFAM" id="SSF55008">
    <property type="entry name" value="HMA, heavy metal-associated domain"/>
    <property type="match status" value="1"/>
</dbReference>
<dbReference type="PaxDb" id="3218-PP1S274_58V6.1"/>
<dbReference type="EnsemblPlants" id="Pp3c24_5200V3.1">
    <property type="protein sequence ID" value="Pp3c24_5200V3.1"/>
    <property type="gene ID" value="Pp3c24_5200"/>
</dbReference>
<dbReference type="Pfam" id="PF00403">
    <property type="entry name" value="HMA"/>
    <property type="match status" value="1"/>
</dbReference>
<dbReference type="GeneID" id="112276310"/>
<sequence>MLTLTSMEDLFYGPPEPTWILPTRDETPPRRYKEHEYYKVREVIEPQRRSYYPSPPRPAGRPVQHRPVIDRNIRPVVPAGPAPLTVDRDIRPVVRDERSHPVEQEIRPIERLARVHTVPEQVPIRAPQEEIRKVVEVPVPVPVPVHVPAPPEVVHVQHRDVAPPPQVVKRSISPPIPRPPVHHPIELKVPMCCEKCAKKVKDRLLDLEGVENVVTDQYNQKAIVYGHADPARVLQRVKKVKKRSAFWDMAVDYSEDYRRSCYEQAEYARAKAARAESSKAEYQTKALRAPNPSNASSVIVNLSQAHNGPVVTAILPAETKNAEPYIANTRTRSQRCVRLPKADRHEFYHEGSQPRHAQGEYYYVLRDQHEG</sequence>
<feature type="domain" description="HMA" evidence="2">
    <location>
        <begin position="182"/>
        <end position="245"/>
    </location>
</feature>
<evidence type="ECO:0000256" key="1">
    <source>
        <dbReference type="ARBA" id="ARBA00022723"/>
    </source>
</evidence>
<dbReference type="GO" id="GO:0046872">
    <property type="term" value="F:metal ion binding"/>
    <property type="evidence" value="ECO:0007669"/>
    <property type="project" value="UniProtKB-KW"/>
</dbReference>
<keyword evidence="5" id="KW-1185">Reference proteome</keyword>
<name>A0A2K1IFL4_PHYPA</name>
<reference evidence="4" key="3">
    <citation type="submission" date="2020-12" db="UniProtKB">
        <authorList>
            <consortium name="EnsemblPlants"/>
        </authorList>
    </citation>
    <scope>IDENTIFICATION</scope>
</reference>
<reference evidence="3 5" key="2">
    <citation type="journal article" date="2018" name="Plant J.">
        <title>The Physcomitrella patens chromosome-scale assembly reveals moss genome structure and evolution.</title>
        <authorList>
            <person name="Lang D."/>
            <person name="Ullrich K.K."/>
            <person name="Murat F."/>
            <person name="Fuchs J."/>
            <person name="Jenkins J."/>
            <person name="Haas F.B."/>
            <person name="Piednoel M."/>
            <person name="Gundlach H."/>
            <person name="Van Bel M."/>
            <person name="Meyberg R."/>
            <person name="Vives C."/>
            <person name="Morata J."/>
            <person name="Symeonidi A."/>
            <person name="Hiss M."/>
            <person name="Muchero W."/>
            <person name="Kamisugi Y."/>
            <person name="Saleh O."/>
            <person name="Blanc G."/>
            <person name="Decker E.L."/>
            <person name="van Gessel N."/>
            <person name="Grimwood J."/>
            <person name="Hayes R.D."/>
            <person name="Graham S.W."/>
            <person name="Gunter L.E."/>
            <person name="McDaniel S.F."/>
            <person name="Hoernstein S.N.W."/>
            <person name="Larsson A."/>
            <person name="Li F.W."/>
            <person name="Perroud P.F."/>
            <person name="Phillips J."/>
            <person name="Ranjan P."/>
            <person name="Rokshar D.S."/>
            <person name="Rothfels C.J."/>
            <person name="Schneider L."/>
            <person name="Shu S."/>
            <person name="Stevenson D.W."/>
            <person name="Thummler F."/>
            <person name="Tillich M."/>
            <person name="Villarreal Aguilar J.C."/>
            <person name="Widiez T."/>
            <person name="Wong G.K."/>
            <person name="Wymore A."/>
            <person name="Zhang Y."/>
            <person name="Zimmer A.D."/>
            <person name="Quatrano R.S."/>
            <person name="Mayer K.F.X."/>
            <person name="Goodstein D."/>
            <person name="Casacuberta J.M."/>
            <person name="Vandepoele K."/>
            <person name="Reski R."/>
            <person name="Cuming A.C."/>
            <person name="Tuskan G.A."/>
            <person name="Maumus F."/>
            <person name="Salse J."/>
            <person name="Schmutz J."/>
            <person name="Rensing S.A."/>
        </authorList>
    </citation>
    <scope>NUCLEOTIDE SEQUENCE [LARGE SCALE GENOMIC DNA]</scope>
    <source>
        <strain evidence="4 5">cv. Gransden 2004</strain>
    </source>
</reference>
<dbReference type="InterPro" id="IPR036163">
    <property type="entry name" value="HMA_dom_sf"/>
</dbReference>
<reference evidence="3 5" key="1">
    <citation type="journal article" date="2008" name="Science">
        <title>The Physcomitrella genome reveals evolutionary insights into the conquest of land by plants.</title>
        <authorList>
            <person name="Rensing S."/>
            <person name="Lang D."/>
            <person name="Zimmer A."/>
            <person name="Terry A."/>
            <person name="Salamov A."/>
            <person name="Shapiro H."/>
            <person name="Nishiyama T."/>
            <person name="Perroud P.-F."/>
            <person name="Lindquist E."/>
            <person name="Kamisugi Y."/>
            <person name="Tanahashi T."/>
            <person name="Sakakibara K."/>
            <person name="Fujita T."/>
            <person name="Oishi K."/>
            <person name="Shin-I T."/>
            <person name="Kuroki Y."/>
            <person name="Toyoda A."/>
            <person name="Suzuki Y."/>
            <person name="Hashimoto A."/>
            <person name="Yamaguchi K."/>
            <person name="Sugano A."/>
            <person name="Kohara Y."/>
            <person name="Fujiyama A."/>
            <person name="Anterola A."/>
            <person name="Aoki S."/>
            <person name="Ashton N."/>
            <person name="Barbazuk W.B."/>
            <person name="Barker E."/>
            <person name="Bennetzen J."/>
            <person name="Bezanilla M."/>
            <person name="Blankenship R."/>
            <person name="Cho S.H."/>
            <person name="Dutcher S."/>
            <person name="Estelle M."/>
            <person name="Fawcett J.A."/>
            <person name="Gundlach H."/>
            <person name="Hanada K."/>
            <person name="Heyl A."/>
            <person name="Hicks K.A."/>
            <person name="Hugh J."/>
            <person name="Lohr M."/>
            <person name="Mayer K."/>
            <person name="Melkozernov A."/>
            <person name="Murata T."/>
            <person name="Nelson D."/>
            <person name="Pils B."/>
            <person name="Prigge M."/>
            <person name="Reiss B."/>
            <person name="Renner T."/>
            <person name="Rombauts S."/>
            <person name="Rushton P."/>
            <person name="Sanderfoot A."/>
            <person name="Schween G."/>
            <person name="Shiu S.-H."/>
            <person name="Stueber K."/>
            <person name="Theodoulou F.L."/>
            <person name="Tu H."/>
            <person name="Van de Peer Y."/>
            <person name="Verrier P.J."/>
            <person name="Waters E."/>
            <person name="Wood A."/>
            <person name="Yang L."/>
            <person name="Cove D."/>
            <person name="Cuming A."/>
            <person name="Hasebe M."/>
            <person name="Lucas S."/>
            <person name="Mishler D.B."/>
            <person name="Reski R."/>
            <person name="Grigoriev I."/>
            <person name="Quatrano R.S."/>
            <person name="Boore J.L."/>
        </authorList>
    </citation>
    <scope>NUCLEOTIDE SEQUENCE [LARGE SCALE GENOMIC DNA]</scope>
    <source>
        <strain evidence="4 5">cv. Gransden 2004</strain>
    </source>
</reference>
<dbReference type="Gene3D" id="3.30.70.100">
    <property type="match status" value="1"/>
</dbReference>
<dbReference type="OrthoDB" id="689350at2759"/>
<dbReference type="PANTHER" id="PTHR22814:SF336">
    <property type="entry name" value="HEAVY METAL-ASSOCIATED ISOPRENYLATED PLANT PROTEIN 23"/>
    <property type="match status" value="1"/>
</dbReference>